<dbReference type="GO" id="GO:0005829">
    <property type="term" value="C:cytosol"/>
    <property type="evidence" value="ECO:0007669"/>
    <property type="project" value="TreeGrafter"/>
</dbReference>
<dbReference type="PANTHER" id="PTHR30612">
    <property type="entry name" value="SECA INNER MEMBRANE COMPONENT OF SEC PROTEIN SECRETION SYSTEM"/>
    <property type="match status" value="1"/>
</dbReference>
<dbReference type="InterPro" id="IPR014018">
    <property type="entry name" value="SecA_motor_DEAD"/>
</dbReference>
<dbReference type="InterPro" id="IPR027417">
    <property type="entry name" value="P-loop_NTPase"/>
</dbReference>
<dbReference type="InterPro" id="IPR000185">
    <property type="entry name" value="SecA"/>
</dbReference>
<dbReference type="GO" id="GO:0017038">
    <property type="term" value="P:protein import"/>
    <property type="evidence" value="ECO:0007669"/>
    <property type="project" value="InterPro"/>
</dbReference>
<evidence type="ECO:0000259" key="4">
    <source>
        <dbReference type="PROSITE" id="PS51196"/>
    </source>
</evidence>
<evidence type="ECO:0000256" key="1">
    <source>
        <dbReference type="ARBA" id="ARBA00022927"/>
    </source>
</evidence>
<dbReference type="GO" id="GO:0043952">
    <property type="term" value="P:protein transport by the Sec complex"/>
    <property type="evidence" value="ECO:0007669"/>
    <property type="project" value="TreeGrafter"/>
</dbReference>
<keyword evidence="1" id="KW-0653">Protein transport</keyword>
<feature type="non-terminal residue" evidence="5">
    <location>
        <position position="1"/>
    </location>
</feature>
<dbReference type="PROSITE" id="PS51196">
    <property type="entry name" value="SECA_MOTOR_DEAD"/>
    <property type="match status" value="1"/>
</dbReference>
<dbReference type="PANTHER" id="PTHR30612:SF0">
    <property type="entry name" value="CHLOROPLAST PROTEIN-TRANSPORTING ATPASE"/>
    <property type="match status" value="1"/>
</dbReference>
<feature type="non-terminal residue" evidence="5">
    <location>
        <position position="94"/>
    </location>
</feature>
<evidence type="ECO:0000259" key="3">
    <source>
        <dbReference type="PROSITE" id="PS51192"/>
    </source>
</evidence>
<accession>W1XZ64</accession>
<reference evidence="5" key="1">
    <citation type="submission" date="2013-12" db="EMBL/GenBank/DDBJ databases">
        <title>A Varibaculum cambriense genome reconstructed from a premature infant gut community with otherwise low bacterial novelty that shifts toward anaerobic metabolism during the third week of life.</title>
        <authorList>
            <person name="Brown C.T."/>
            <person name="Sharon I."/>
            <person name="Thomas B.C."/>
            <person name="Castelle C.J."/>
            <person name="Morowitz M.J."/>
            <person name="Banfield J.F."/>
        </authorList>
    </citation>
    <scope>NUCLEOTIDE SEQUENCE</scope>
</reference>
<keyword evidence="1" id="KW-0813">Transport</keyword>
<sequence>QRKEAYACDITYGTNNEFGFDYLRDNMVTDVVQMVQRPLNYAIVDEVDSILIDEARTPLIISGPGQRSTDNYYKLAKIVPHLIKDEDYVIDEKQ</sequence>
<dbReference type="EMBL" id="AZMM01010062">
    <property type="protein sequence ID" value="ETJ35567.1"/>
    <property type="molecule type" value="Genomic_DNA"/>
</dbReference>
<dbReference type="GO" id="GO:0005886">
    <property type="term" value="C:plasma membrane"/>
    <property type="evidence" value="ECO:0007669"/>
    <property type="project" value="TreeGrafter"/>
</dbReference>
<dbReference type="Gene3D" id="3.40.50.300">
    <property type="entry name" value="P-loop containing nucleotide triphosphate hydrolases"/>
    <property type="match status" value="1"/>
</dbReference>
<dbReference type="GO" id="GO:0005524">
    <property type="term" value="F:ATP binding"/>
    <property type="evidence" value="ECO:0007669"/>
    <property type="project" value="InterPro"/>
</dbReference>
<dbReference type="GO" id="GO:0031522">
    <property type="term" value="C:cell envelope Sec protein transport complex"/>
    <property type="evidence" value="ECO:0007669"/>
    <property type="project" value="TreeGrafter"/>
</dbReference>
<dbReference type="InterPro" id="IPR014001">
    <property type="entry name" value="Helicase_ATP-bd"/>
</dbReference>
<organism evidence="5">
    <name type="scientific">human gut metagenome</name>
    <dbReference type="NCBI Taxonomy" id="408170"/>
    <lineage>
        <taxon>unclassified sequences</taxon>
        <taxon>metagenomes</taxon>
        <taxon>organismal metagenomes</taxon>
    </lineage>
</organism>
<name>W1XZ64_9ZZZZ</name>
<comment type="caution">
    <text evidence="5">The sequence shown here is derived from an EMBL/GenBank/DDBJ whole genome shotgun (WGS) entry which is preliminary data.</text>
</comment>
<dbReference type="GO" id="GO:0006605">
    <property type="term" value="P:protein targeting"/>
    <property type="evidence" value="ECO:0007669"/>
    <property type="project" value="InterPro"/>
</dbReference>
<gene>
    <name evidence="5" type="ORF">Q604_UNBC10062G0001</name>
</gene>
<proteinExistence type="predicted"/>
<dbReference type="Pfam" id="PF07517">
    <property type="entry name" value="SecA_DEAD"/>
    <property type="match status" value="1"/>
</dbReference>
<evidence type="ECO:0000313" key="5">
    <source>
        <dbReference type="EMBL" id="ETJ35567.1"/>
    </source>
</evidence>
<feature type="domain" description="SecA family profile" evidence="4">
    <location>
        <begin position="1"/>
        <end position="94"/>
    </location>
</feature>
<feature type="domain" description="Helicase ATP-binding" evidence="3">
    <location>
        <begin position="1"/>
        <end position="83"/>
    </location>
</feature>
<dbReference type="InterPro" id="IPR011115">
    <property type="entry name" value="SecA_DEAD"/>
</dbReference>
<evidence type="ECO:0000256" key="2">
    <source>
        <dbReference type="ARBA" id="ARBA00023010"/>
    </source>
</evidence>
<keyword evidence="2" id="KW-0811">Translocation</keyword>
<protein>
    <submittedName>
        <fullName evidence="5">Protein translocase subunit SecA</fullName>
    </submittedName>
</protein>
<dbReference type="SMART" id="SM00957">
    <property type="entry name" value="SecA_DEAD"/>
    <property type="match status" value="1"/>
</dbReference>
<dbReference type="PROSITE" id="PS51192">
    <property type="entry name" value="HELICASE_ATP_BIND_1"/>
    <property type="match status" value="1"/>
</dbReference>
<dbReference type="AlphaFoldDB" id="W1XZ64"/>
<dbReference type="SUPFAM" id="SSF52540">
    <property type="entry name" value="P-loop containing nucleoside triphosphate hydrolases"/>
    <property type="match status" value="1"/>
</dbReference>
<dbReference type="GO" id="GO:0006886">
    <property type="term" value="P:intracellular protein transport"/>
    <property type="evidence" value="ECO:0007669"/>
    <property type="project" value="InterPro"/>
</dbReference>